<gene>
    <name evidence="2" type="ORF">CXG46_20755</name>
</gene>
<feature type="domain" description="PASTA" evidence="1">
    <location>
        <begin position="60"/>
        <end position="126"/>
    </location>
</feature>
<evidence type="ECO:0000313" key="3">
    <source>
        <dbReference type="Proteomes" id="UP000233565"/>
    </source>
</evidence>
<dbReference type="CDD" id="cd06577">
    <property type="entry name" value="PASTA_pknB"/>
    <property type="match status" value="1"/>
</dbReference>
<dbReference type="Gene3D" id="3.30.10.20">
    <property type="match status" value="1"/>
</dbReference>
<dbReference type="PROSITE" id="PS51178">
    <property type="entry name" value="PASTA"/>
    <property type="match status" value="1"/>
</dbReference>
<evidence type="ECO:0000259" key="1">
    <source>
        <dbReference type="PROSITE" id="PS51178"/>
    </source>
</evidence>
<organism evidence="2 3">
    <name type="scientific">Nocardioides alpinus</name>
    <dbReference type="NCBI Taxonomy" id="748909"/>
    <lineage>
        <taxon>Bacteria</taxon>
        <taxon>Bacillati</taxon>
        <taxon>Actinomycetota</taxon>
        <taxon>Actinomycetes</taxon>
        <taxon>Propionibacteriales</taxon>
        <taxon>Nocardioidaceae</taxon>
        <taxon>Nocardioides</taxon>
    </lineage>
</organism>
<name>A0ABX4QT93_9ACTN</name>
<accession>A0ABX4QT93</accession>
<dbReference type="InterPro" id="IPR005543">
    <property type="entry name" value="PASTA_dom"/>
</dbReference>
<dbReference type="SMART" id="SM00740">
    <property type="entry name" value="PASTA"/>
    <property type="match status" value="1"/>
</dbReference>
<dbReference type="Proteomes" id="UP000233565">
    <property type="component" value="Unassembled WGS sequence"/>
</dbReference>
<evidence type="ECO:0000313" key="2">
    <source>
        <dbReference type="EMBL" id="PKH37827.1"/>
    </source>
</evidence>
<proteinExistence type="predicted"/>
<comment type="caution">
    <text evidence="2">The sequence shown here is derived from an EMBL/GenBank/DDBJ whole genome shotgun (WGS) entry which is preliminary data.</text>
</comment>
<dbReference type="Pfam" id="PF03793">
    <property type="entry name" value="PASTA"/>
    <property type="match status" value="1"/>
</dbReference>
<protein>
    <submittedName>
        <fullName evidence="2">PASTA domain-containing protein</fullName>
    </submittedName>
</protein>
<sequence length="275" mass="29732">MLRHGDARPPAQRIGVGVRPTTVKHVLAAAALLLAGCSGAAADREPREPAPAPVEDVDGGVDGGVVALPVLVGSPVRQVRRSLVDQGLLVAVQHRASCAPGVVLEQYPPAGAELPVGSTVRLVVSVHPPTASCIRPQAPEPARDLQRWALGDGEPPAFADRVRLWVANQPRRMLTRAQAARRSSWILDEPYAERRDARILESLAASSMRGTRVPPLWCVGRRPAPSPDLLRRLPWSWTLLTRRAEVRACMDVVAVQVWVDDARRITDVNLLMGSP</sequence>
<reference evidence="2 3" key="1">
    <citation type="submission" date="2017-12" db="EMBL/GenBank/DDBJ databases">
        <title>Pharmacopeia of the Arctic Ocean.</title>
        <authorList>
            <person name="Collins E."/>
            <person name="Ducluzeau A.-L."/>
        </authorList>
    </citation>
    <scope>NUCLEOTIDE SEQUENCE [LARGE SCALE GENOMIC DNA]</scope>
    <source>
        <strain evidence="2 3">DSM 23325</strain>
    </source>
</reference>
<keyword evidence="3" id="KW-1185">Reference proteome</keyword>
<dbReference type="EMBL" id="PJBV01000035">
    <property type="protein sequence ID" value="PKH37827.1"/>
    <property type="molecule type" value="Genomic_DNA"/>
</dbReference>